<dbReference type="PANTHER" id="PTHR42718">
    <property type="entry name" value="MAJOR FACILITATOR SUPERFAMILY MULTIDRUG TRANSPORTER MFSC"/>
    <property type="match status" value="1"/>
</dbReference>
<evidence type="ECO:0000313" key="9">
    <source>
        <dbReference type="EMBL" id="WQG92125.1"/>
    </source>
</evidence>
<dbReference type="RefSeq" id="WP_072366321.1">
    <property type="nucleotide sequence ID" value="NZ_CP139972.1"/>
</dbReference>
<proteinExistence type="predicted"/>
<feature type="transmembrane region" description="Helical" evidence="7">
    <location>
        <begin position="142"/>
        <end position="161"/>
    </location>
</feature>
<feature type="transmembrane region" description="Helical" evidence="7">
    <location>
        <begin position="310"/>
        <end position="328"/>
    </location>
</feature>
<dbReference type="Proteomes" id="UP001326715">
    <property type="component" value="Chromosome"/>
</dbReference>
<evidence type="ECO:0000256" key="3">
    <source>
        <dbReference type="ARBA" id="ARBA00022475"/>
    </source>
</evidence>
<feature type="transmembrane region" description="Helical" evidence="7">
    <location>
        <begin position="239"/>
        <end position="257"/>
    </location>
</feature>
<feature type="transmembrane region" description="Helical" evidence="7">
    <location>
        <begin position="340"/>
        <end position="359"/>
    </location>
</feature>
<feature type="transmembrane region" description="Helical" evidence="7">
    <location>
        <begin position="173"/>
        <end position="192"/>
    </location>
</feature>
<keyword evidence="3" id="KW-1003">Cell membrane</keyword>
<protein>
    <submittedName>
        <fullName evidence="9">MFS transporter</fullName>
    </submittedName>
    <submittedName>
        <fullName evidence="8">Major Facilitator Superfamily protein</fullName>
    </submittedName>
</protein>
<feature type="transmembrane region" description="Helical" evidence="7">
    <location>
        <begin position="269"/>
        <end position="290"/>
    </location>
</feature>
<reference evidence="8 10" key="1">
    <citation type="submission" date="2016-11" db="EMBL/GenBank/DDBJ databases">
        <authorList>
            <person name="Jaros S."/>
            <person name="Januszkiewicz K."/>
            <person name="Wedrychowicz H."/>
        </authorList>
    </citation>
    <scope>NUCLEOTIDE SEQUENCE [LARGE SCALE GENOMIC DNA]</scope>
    <source>
        <strain evidence="8 10">DSM 784</strain>
    </source>
</reference>
<feature type="transmembrane region" description="Helical" evidence="7">
    <location>
        <begin position="401"/>
        <end position="423"/>
    </location>
</feature>
<dbReference type="InterPro" id="IPR011701">
    <property type="entry name" value="MFS"/>
</dbReference>
<evidence type="ECO:0000313" key="11">
    <source>
        <dbReference type="Proteomes" id="UP001326715"/>
    </source>
</evidence>
<dbReference type="Proteomes" id="UP000183788">
    <property type="component" value="Unassembled WGS sequence"/>
</dbReference>
<feature type="transmembrane region" description="Helical" evidence="7">
    <location>
        <begin position="107"/>
        <end position="130"/>
    </location>
</feature>
<comment type="subcellular location">
    <subcellularLocation>
        <location evidence="1">Cell membrane</location>
        <topology evidence="1">Multi-pass membrane protein</topology>
    </subcellularLocation>
</comment>
<dbReference type="EMBL" id="CP140154">
    <property type="protein sequence ID" value="WQG92125.1"/>
    <property type="molecule type" value="Genomic_DNA"/>
</dbReference>
<dbReference type="InterPro" id="IPR036259">
    <property type="entry name" value="MFS_trans_sf"/>
</dbReference>
<dbReference type="GO" id="GO:0022857">
    <property type="term" value="F:transmembrane transporter activity"/>
    <property type="evidence" value="ECO:0007669"/>
    <property type="project" value="InterPro"/>
</dbReference>
<dbReference type="AlphaFoldDB" id="A0A1K1SZI6"/>
<name>A0A1K1SZI6_9BACT</name>
<keyword evidence="4 7" id="KW-0812">Transmembrane</keyword>
<feature type="transmembrane region" description="Helical" evidence="7">
    <location>
        <begin position="16"/>
        <end position="34"/>
    </location>
</feature>
<dbReference type="GO" id="GO:0005886">
    <property type="term" value="C:plasma membrane"/>
    <property type="evidence" value="ECO:0007669"/>
    <property type="project" value="UniProtKB-SubCell"/>
</dbReference>
<feature type="transmembrane region" description="Helical" evidence="7">
    <location>
        <begin position="495"/>
        <end position="516"/>
    </location>
</feature>
<gene>
    <name evidence="8" type="ORF">SAMN05661012_06443</name>
    <name evidence="9" type="ORF">SR876_11475</name>
</gene>
<evidence type="ECO:0000313" key="10">
    <source>
        <dbReference type="Proteomes" id="UP000183788"/>
    </source>
</evidence>
<evidence type="ECO:0000256" key="5">
    <source>
        <dbReference type="ARBA" id="ARBA00022989"/>
    </source>
</evidence>
<feature type="transmembrane region" description="Helical" evidence="7">
    <location>
        <begin position="213"/>
        <end position="233"/>
    </location>
</feature>
<dbReference type="SUPFAM" id="SSF103473">
    <property type="entry name" value="MFS general substrate transporter"/>
    <property type="match status" value="1"/>
</dbReference>
<keyword evidence="11" id="KW-1185">Reference proteome</keyword>
<dbReference type="OrthoDB" id="622032at2"/>
<sequence length="520" mass="57952">MQVTNIPVFKEWVPEWLARLVIFGILLTSLLGFGLYSGNAESAIGYYGMEPTDVLYSVVVMYGAGVGFFGLDYRFVKNLSPRKYILVGIALNFITYAVCFYTKNIGVFMVCRFGQGIACALLCSVVLNLIFPRLHVTRSRAIGYTVFYGGLQTSLPIAAIYCTTMLHYFDFQWLFYGLCIMMIPALVLVLVTMNAHARFQKKVPLYQVDWIGYLFYAVFCCVFGFICVYGQQLNWLDSPIIRVFSGIGVVILGLFIVRETRIKRPLFDLGVFGYPLVVTGFFLLISFYVFKGTSSLAYTHIQVVLGVDPLHLIPVWIANIAGIILAMFVTARFVLKGKSLIGIIISGFVVLGIFYVYMLTVVSVTGTTGQFMLPMMIHGAACGILFIPIVFFTVSAAPPKLAYNVSMLGIFFRFVGFCLSISINNYSQLYNRGVIREKFRESLNEMNPQLGQTVGRIREVYSVFGNDPHAGSGGASAYFDQLVRTQIITCSIRDYYNGMLVGLVVLILVLLLMAGIRRGG</sequence>
<evidence type="ECO:0000313" key="8">
    <source>
        <dbReference type="EMBL" id="SFW89495.1"/>
    </source>
</evidence>
<reference evidence="9 11" key="2">
    <citation type="submission" date="2023-11" db="EMBL/GenBank/DDBJ databases">
        <title>MicrobeMod: A computational toolkit for identifying prokaryotic methylation and restriction-modification with nanopore sequencing.</title>
        <authorList>
            <person name="Crits-Christoph A."/>
            <person name="Kang S.C."/>
            <person name="Lee H."/>
            <person name="Ostrov N."/>
        </authorList>
    </citation>
    <scope>NUCLEOTIDE SEQUENCE [LARGE SCALE GENOMIC DNA]</scope>
    <source>
        <strain evidence="9 11">ATCC 23090</strain>
    </source>
</reference>
<feature type="transmembrane region" description="Helical" evidence="7">
    <location>
        <begin position="371"/>
        <end position="394"/>
    </location>
</feature>
<dbReference type="STRING" id="1004.SAMN05661012_06443"/>
<dbReference type="Pfam" id="PF07690">
    <property type="entry name" value="MFS_1"/>
    <property type="match status" value="1"/>
</dbReference>
<organism evidence="8 10">
    <name type="scientific">Chitinophaga sancti</name>
    <dbReference type="NCBI Taxonomy" id="1004"/>
    <lineage>
        <taxon>Bacteria</taxon>
        <taxon>Pseudomonadati</taxon>
        <taxon>Bacteroidota</taxon>
        <taxon>Chitinophagia</taxon>
        <taxon>Chitinophagales</taxon>
        <taxon>Chitinophagaceae</taxon>
        <taxon>Chitinophaga</taxon>
    </lineage>
</organism>
<feature type="transmembrane region" description="Helical" evidence="7">
    <location>
        <begin position="84"/>
        <end position="101"/>
    </location>
</feature>
<dbReference type="PANTHER" id="PTHR42718:SF46">
    <property type="entry name" value="BLR6921 PROTEIN"/>
    <property type="match status" value="1"/>
</dbReference>
<evidence type="ECO:0000256" key="2">
    <source>
        <dbReference type="ARBA" id="ARBA00022448"/>
    </source>
</evidence>
<keyword evidence="5 7" id="KW-1133">Transmembrane helix</keyword>
<dbReference type="EMBL" id="FPIZ01000041">
    <property type="protein sequence ID" value="SFW89495.1"/>
    <property type="molecule type" value="Genomic_DNA"/>
</dbReference>
<evidence type="ECO:0000256" key="4">
    <source>
        <dbReference type="ARBA" id="ARBA00022692"/>
    </source>
</evidence>
<dbReference type="Gene3D" id="1.20.1250.20">
    <property type="entry name" value="MFS general substrate transporter like domains"/>
    <property type="match status" value="1"/>
</dbReference>
<evidence type="ECO:0000256" key="1">
    <source>
        <dbReference type="ARBA" id="ARBA00004651"/>
    </source>
</evidence>
<keyword evidence="6 7" id="KW-0472">Membrane</keyword>
<keyword evidence="2" id="KW-0813">Transport</keyword>
<feature type="transmembrane region" description="Helical" evidence="7">
    <location>
        <begin position="54"/>
        <end position="72"/>
    </location>
</feature>
<evidence type="ECO:0000256" key="7">
    <source>
        <dbReference type="SAM" id="Phobius"/>
    </source>
</evidence>
<evidence type="ECO:0000256" key="6">
    <source>
        <dbReference type="ARBA" id="ARBA00023136"/>
    </source>
</evidence>
<accession>A0A1K1SZI6</accession>